<feature type="region of interest" description="Disordered" evidence="1">
    <location>
        <begin position="179"/>
        <end position="201"/>
    </location>
</feature>
<feature type="compositionally biased region" description="Polar residues" evidence="1">
    <location>
        <begin position="116"/>
        <end position="136"/>
    </location>
</feature>
<gene>
    <name evidence="2" type="ORF">TKK_018249</name>
</gene>
<dbReference type="Proteomes" id="UP001627154">
    <property type="component" value="Unassembled WGS sequence"/>
</dbReference>
<evidence type="ECO:0000256" key="1">
    <source>
        <dbReference type="SAM" id="MobiDB-lite"/>
    </source>
</evidence>
<feature type="compositionally biased region" description="Polar residues" evidence="1">
    <location>
        <begin position="182"/>
        <end position="201"/>
    </location>
</feature>
<feature type="compositionally biased region" description="Pro residues" evidence="1">
    <location>
        <begin position="72"/>
        <end position="85"/>
    </location>
</feature>
<keyword evidence="3" id="KW-1185">Reference proteome</keyword>
<comment type="caution">
    <text evidence="2">The sequence shown here is derived from an EMBL/GenBank/DDBJ whole genome shotgun (WGS) entry which is preliminary data.</text>
</comment>
<sequence length="473" mass="50630">MKMQTTPGHCVRCLTSVDAGETFCAYCCSAGAAGASSGASVLPRGPQSLPPASSQPLQPLESFSSLSSTTPTLPPLPVNPLPIVPPKSKRLSSSPSASNRSLKRSRSAAAKPAQGGTETITRASSSRAGIRKTQSPAPAKPTETRTNTQHKKGRAPERPPLGTSTAAAAVPARGFPLRVDSATPTSVLPTPATQSAMSRLNVPPASQSTLAIDGQSAVLTPDLAVALFARLDRLDARLDARDDHLLQRIDGRFDQLIPRLEHVEAAQHELATSVRVVRDDHGRQIASLSERLDALSEAGPGHGVLEAASGSSTDPAHRDEYEVRLGGLPPSAEISLQTAERILQALDLARLCPHIVSVREWRVRRLDAPSPAPVHATTRTMVVRFSCAAWRDEVARAYRRASDISLSQLFDVQEAAPLTISAILPPHVYSLLRAAQRRSRELNYLTPVRRDLCVCICDQLSACNLFWCGTSQR</sequence>
<reference evidence="2 3" key="1">
    <citation type="journal article" date="2024" name="bioRxiv">
        <title>A reference genome for Trichogramma kaykai: A tiny desert-dwelling parasitoid wasp with competing sex-ratio distorters.</title>
        <authorList>
            <person name="Culotta J."/>
            <person name="Lindsey A.R."/>
        </authorList>
    </citation>
    <scope>NUCLEOTIDE SEQUENCE [LARGE SCALE GENOMIC DNA]</scope>
    <source>
        <strain evidence="2 3">KSX58</strain>
    </source>
</reference>
<feature type="region of interest" description="Disordered" evidence="1">
    <location>
        <begin position="38"/>
        <end position="166"/>
    </location>
</feature>
<proteinExistence type="predicted"/>
<organism evidence="2 3">
    <name type="scientific">Trichogramma kaykai</name>
    <dbReference type="NCBI Taxonomy" id="54128"/>
    <lineage>
        <taxon>Eukaryota</taxon>
        <taxon>Metazoa</taxon>
        <taxon>Ecdysozoa</taxon>
        <taxon>Arthropoda</taxon>
        <taxon>Hexapoda</taxon>
        <taxon>Insecta</taxon>
        <taxon>Pterygota</taxon>
        <taxon>Neoptera</taxon>
        <taxon>Endopterygota</taxon>
        <taxon>Hymenoptera</taxon>
        <taxon>Apocrita</taxon>
        <taxon>Proctotrupomorpha</taxon>
        <taxon>Chalcidoidea</taxon>
        <taxon>Trichogrammatidae</taxon>
        <taxon>Trichogramma</taxon>
    </lineage>
</organism>
<feature type="compositionally biased region" description="Low complexity" evidence="1">
    <location>
        <begin position="38"/>
        <end position="71"/>
    </location>
</feature>
<evidence type="ECO:0000313" key="3">
    <source>
        <dbReference type="Proteomes" id="UP001627154"/>
    </source>
</evidence>
<dbReference type="EMBL" id="JBJJXI010000147">
    <property type="protein sequence ID" value="KAL3386392.1"/>
    <property type="molecule type" value="Genomic_DNA"/>
</dbReference>
<accession>A0ABD2W036</accession>
<dbReference type="AlphaFoldDB" id="A0ABD2W036"/>
<evidence type="ECO:0000313" key="2">
    <source>
        <dbReference type="EMBL" id="KAL3386392.1"/>
    </source>
</evidence>
<protein>
    <submittedName>
        <fullName evidence="2">Uncharacterized protein</fullName>
    </submittedName>
</protein>
<name>A0ABD2W036_9HYME</name>
<feature type="compositionally biased region" description="Low complexity" evidence="1">
    <location>
        <begin position="91"/>
        <end position="100"/>
    </location>
</feature>